<dbReference type="InterPro" id="IPR008701">
    <property type="entry name" value="NPP1"/>
</dbReference>
<keyword evidence="1" id="KW-0732">Signal</keyword>
<evidence type="ECO:0008006" key="4">
    <source>
        <dbReference type="Google" id="ProtNLM"/>
    </source>
</evidence>
<dbReference type="AlphaFoldDB" id="A0AA40EF42"/>
<proteinExistence type="predicted"/>
<dbReference type="Pfam" id="PF05630">
    <property type="entry name" value="NPP1"/>
    <property type="match status" value="1"/>
</dbReference>
<comment type="caution">
    <text evidence="2">The sequence shown here is derived from an EMBL/GenBank/DDBJ whole genome shotgun (WGS) entry which is preliminary data.</text>
</comment>
<organism evidence="2 3">
    <name type="scientific">Lasiosphaeria miniovina</name>
    <dbReference type="NCBI Taxonomy" id="1954250"/>
    <lineage>
        <taxon>Eukaryota</taxon>
        <taxon>Fungi</taxon>
        <taxon>Dikarya</taxon>
        <taxon>Ascomycota</taxon>
        <taxon>Pezizomycotina</taxon>
        <taxon>Sordariomycetes</taxon>
        <taxon>Sordariomycetidae</taxon>
        <taxon>Sordariales</taxon>
        <taxon>Lasiosphaeriaceae</taxon>
        <taxon>Lasiosphaeria</taxon>
    </lineage>
</organism>
<feature type="chain" id="PRO_5041387790" description="Necrosis inducing protein (NPP1)" evidence="1">
    <location>
        <begin position="22"/>
        <end position="331"/>
    </location>
</feature>
<dbReference type="GeneID" id="85328056"/>
<name>A0AA40EF42_9PEZI</name>
<reference evidence="2" key="1">
    <citation type="submission" date="2023-06" db="EMBL/GenBank/DDBJ databases">
        <title>Genome-scale phylogeny and comparative genomics of the fungal order Sordariales.</title>
        <authorList>
            <consortium name="Lawrence Berkeley National Laboratory"/>
            <person name="Hensen N."/>
            <person name="Bonometti L."/>
            <person name="Westerberg I."/>
            <person name="Brannstrom I.O."/>
            <person name="Guillou S."/>
            <person name="Cros-Aarteil S."/>
            <person name="Calhoun S."/>
            <person name="Haridas S."/>
            <person name="Kuo A."/>
            <person name="Mondo S."/>
            <person name="Pangilinan J."/>
            <person name="Riley R."/>
            <person name="LaButti K."/>
            <person name="Andreopoulos B."/>
            <person name="Lipzen A."/>
            <person name="Chen C."/>
            <person name="Yanf M."/>
            <person name="Daum C."/>
            <person name="Ng V."/>
            <person name="Clum A."/>
            <person name="Steindorff A."/>
            <person name="Ohm R."/>
            <person name="Martin F."/>
            <person name="Silar P."/>
            <person name="Natvig D."/>
            <person name="Lalanne C."/>
            <person name="Gautier V."/>
            <person name="Ament-velasquez S.L."/>
            <person name="Kruys A."/>
            <person name="Hutchinson M.I."/>
            <person name="Powell A.J."/>
            <person name="Barry K."/>
            <person name="Miller A.N."/>
            <person name="Grigoriev I.V."/>
            <person name="Debuchy R."/>
            <person name="Gladieux P."/>
            <person name="Thoren M.H."/>
            <person name="Johannesson H."/>
        </authorList>
    </citation>
    <scope>NUCLEOTIDE SEQUENCE</scope>
    <source>
        <strain evidence="2">SMH2392-1A</strain>
    </source>
</reference>
<protein>
    <recommendedName>
        <fullName evidence="4">Necrosis inducing protein (NPP1)</fullName>
    </recommendedName>
</protein>
<keyword evidence="3" id="KW-1185">Reference proteome</keyword>
<dbReference type="EMBL" id="JAUIRO010000001">
    <property type="protein sequence ID" value="KAK0735216.1"/>
    <property type="molecule type" value="Genomic_DNA"/>
</dbReference>
<feature type="signal peptide" evidence="1">
    <location>
        <begin position="1"/>
        <end position="21"/>
    </location>
</feature>
<sequence>MRILLSRGLASSLLLLASAAAATTLPITDTAMAAPITDTAMAVLLAGDGVDLALAAAPMWLFSEALRQVPCYPTHATDADGQQTPSAALCSYPKTGCNCRNPGVLRNHAGPPFPIYYSVRRCDLAEVRVAYNIFFEKDGCSPDVLGGHRYDWERVIVVWQRAGGNATAVAAKNRDKWAPARLLLGQHAGYESVAWGSIENTFHKADAGRPRGGPNGRTGREHAKVYVSWSKHATYHTRRTGWIDPLSQLTWNAYRGEDWWYFPEKGDYLQADASTPLGATIAGFDWGHADSFPARVHEKLCKLSSETTVGITRYRYWKQQGMLHAESWWFK</sequence>
<evidence type="ECO:0000256" key="1">
    <source>
        <dbReference type="SAM" id="SignalP"/>
    </source>
</evidence>
<evidence type="ECO:0000313" key="2">
    <source>
        <dbReference type="EMBL" id="KAK0735216.1"/>
    </source>
</evidence>
<dbReference type="Proteomes" id="UP001172101">
    <property type="component" value="Unassembled WGS sequence"/>
</dbReference>
<accession>A0AA40EF42</accession>
<dbReference type="RefSeq" id="XP_060304093.1">
    <property type="nucleotide sequence ID" value="XM_060444786.1"/>
</dbReference>
<evidence type="ECO:0000313" key="3">
    <source>
        <dbReference type="Proteomes" id="UP001172101"/>
    </source>
</evidence>
<gene>
    <name evidence="2" type="ORF">B0T26DRAFT_747031</name>
</gene>